<dbReference type="AlphaFoldDB" id="A0AAX6GDF6"/>
<proteinExistence type="predicted"/>
<gene>
    <name evidence="1" type="ORF">M6B38_373025</name>
</gene>
<dbReference type="EMBL" id="JANAVB010020999">
    <property type="protein sequence ID" value="KAJ6826345.1"/>
    <property type="molecule type" value="Genomic_DNA"/>
</dbReference>
<reference evidence="1" key="2">
    <citation type="submission" date="2023-04" db="EMBL/GenBank/DDBJ databases">
        <authorList>
            <person name="Bruccoleri R.E."/>
            <person name="Oakeley E.J."/>
            <person name="Faust A.-M."/>
            <person name="Dessus-Babus S."/>
            <person name="Altorfer M."/>
            <person name="Burckhardt D."/>
            <person name="Oertli M."/>
            <person name="Naumann U."/>
            <person name="Petersen F."/>
            <person name="Wong J."/>
        </authorList>
    </citation>
    <scope>NUCLEOTIDE SEQUENCE</scope>
    <source>
        <strain evidence="1">GSM-AAB239-AS_SAM_17_03QT</strain>
        <tissue evidence="1">Leaf</tissue>
    </source>
</reference>
<evidence type="ECO:0000313" key="2">
    <source>
        <dbReference type="Proteomes" id="UP001140949"/>
    </source>
</evidence>
<protein>
    <submittedName>
        <fullName evidence="1">Pollen-specific protein SF21-like</fullName>
    </submittedName>
</protein>
<dbReference type="Proteomes" id="UP001140949">
    <property type="component" value="Unassembled WGS sequence"/>
</dbReference>
<name>A0AAX6GDF6_IRIPA</name>
<reference evidence="1" key="1">
    <citation type="journal article" date="2023" name="GigaByte">
        <title>Genome assembly of the bearded iris, Iris pallida Lam.</title>
        <authorList>
            <person name="Bruccoleri R.E."/>
            <person name="Oakeley E.J."/>
            <person name="Faust A.M.E."/>
            <person name="Altorfer M."/>
            <person name="Dessus-Babus S."/>
            <person name="Burckhardt D."/>
            <person name="Oertli M."/>
            <person name="Naumann U."/>
            <person name="Petersen F."/>
            <person name="Wong J."/>
        </authorList>
    </citation>
    <scope>NUCLEOTIDE SEQUENCE</scope>
    <source>
        <strain evidence="1">GSM-AAB239-AS_SAM_17_03QT</strain>
    </source>
</reference>
<accession>A0AAX6GDF6</accession>
<evidence type="ECO:0000313" key="1">
    <source>
        <dbReference type="EMBL" id="KAJ6826345.1"/>
    </source>
</evidence>
<sequence>MMLLAEVDLTILLSLYRLYCGVGWTWPTYSCPYIRVRVVTVLLV</sequence>
<comment type="caution">
    <text evidence="1">The sequence shown here is derived from an EMBL/GenBank/DDBJ whole genome shotgun (WGS) entry which is preliminary data.</text>
</comment>
<organism evidence="1 2">
    <name type="scientific">Iris pallida</name>
    <name type="common">Sweet iris</name>
    <dbReference type="NCBI Taxonomy" id="29817"/>
    <lineage>
        <taxon>Eukaryota</taxon>
        <taxon>Viridiplantae</taxon>
        <taxon>Streptophyta</taxon>
        <taxon>Embryophyta</taxon>
        <taxon>Tracheophyta</taxon>
        <taxon>Spermatophyta</taxon>
        <taxon>Magnoliopsida</taxon>
        <taxon>Liliopsida</taxon>
        <taxon>Asparagales</taxon>
        <taxon>Iridaceae</taxon>
        <taxon>Iridoideae</taxon>
        <taxon>Irideae</taxon>
        <taxon>Iris</taxon>
    </lineage>
</organism>
<keyword evidence="2" id="KW-1185">Reference proteome</keyword>